<dbReference type="Pfam" id="PF01547">
    <property type="entry name" value="SBP_bac_1"/>
    <property type="match status" value="1"/>
</dbReference>
<dbReference type="InterPro" id="IPR006059">
    <property type="entry name" value="SBP"/>
</dbReference>
<comment type="caution">
    <text evidence="6">The sequence shown here is derived from an EMBL/GenBank/DDBJ whole genome shotgun (WGS) entry which is preliminary data.</text>
</comment>
<evidence type="ECO:0000256" key="4">
    <source>
        <dbReference type="ARBA" id="ARBA00023139"/>
    </source>
</evidence>
<keyword evidence="3" id="KW-0472">Membrane</keyword>
<evidence type="ECO:0000256" key="2">
    <source>
        <dbReference type="ARBA" id="ARBA00022729"/>
    </source>
</evidence>
<sequence>MFTAHGHGRGLRRGLAVGAAATLVGSLVAGCSGGADSGGAVEISYLVPNDATGVESAERLISAFEEAHPDIAVDLQTQPDGTEGDNLTKTKLATGEMEDVFVYNTGSLLQALNPDQTLTDLSDEEWVSHVSDDFLDTVRTDQGLYGAPTGSSFGGGILYNVPLYEELGLEVPETWDDFVANSETIARERPDVTPVLQAYGETWTAQMLILAAHGSVAQEDPGWAERFTAGEAKFAQEPALAGFEHLQEVHDAGLLNEDFASLTHDQALRQLAEGGAAHYPMLTNAAPAIAQNNPDELDDVGFFALPAADAEHTAATIWQPGAVYIPSSTTGEELEAAKTLVEFITSSPEACAIAQDTGVATGPYVIDTCPLEDGVPRMVEDLQTYVDEDRAEPALEFVSPVKGPNLENIAIEVGSGIRSAADGAAAYDEDVRKQAQQLGLSGW</sequence>
<dbReference type="InterPro" id="IPR050490">
    <property type="entry name" value="Bact_solute-bd_prot1"/>
</dbReference>
<keyword evidence="4" id="KW-0564">Palmitate</keyword>
<name>A0A8H9GM13_9MICO</name>
<dbReference type="EMBL" id="BMPT01000018">
    <property type="protein sequence ID" value="GGM38011.1"/>
    <property type="molecule type" value="Genomic_DNA"/>
</dbReference>
<evidence type="ECO:0000256" key="3">
    <source>
        <dbReference type="ARBA" id="ARBA00023136"/>
    </source>
</evidence>
<protein>
    <recommendedName>
        <fullName evidence="8">Carbohydrate ABC transporter substrate-binding protein (CUT1 family)</fullName>
    </recommendedName>
</protein>
<organism evidence="6 7">
    <name type="scientific">Promicromonospora citrea</name>
    <dbReference type="NCBI Taxonomy" id="43677"/>
    <lineage>
        <taxon>Bacteria</taxon>
        <taxon>Bacillati</taxon>
        <taxon>Actinomycetota</taxon>
        <taxon>Actinomycetes</taxon>
        <taxon>Micrococcales</taxon>
        <taxon>Promicromonosporaceae</taxon>
        <taxon>Promicromonospora</taxon>
    </lineage>
</organism>
<keyword evidence="5" id="KW-0449">Lipoprotein</keyword>
<evidence type="ECO:0000256" key="1">
    <source>
        <dbReference type="ARBA" id="ARBA00022475"/>
    </source>
</evidence>
<gene>
    <name evidence="6" type="ORF">GCM10010102_36970</name>
</gene>
<accession>A0A8H9GM13</accession>
<evidence type="ECO:0000256" key="5">
    <source>
        <dbReference type="ARBA" id="ARBA00023288"/>
    </source>
</evidence>
<dbReference type="PANTHER" id="PTHR43649:SF33">
    <property type="entry name" value="POLYGALACTURONAN_RHAMNOGALACTURONAN-BINDING PROTEIN YTCQ"/>
    <property type="match status" value="1"/>
</dbReference>
<keyword evidence="7" id="KW-1185">Reference proteome</keyword>
<proteinExistence type="predicted"/>
<keyword evidence="1" id="KW-1003">Cell membrane</keyword>
<dbReference type="AlphaFoldDB" id="A0A8H9GM13"/>
<dbReference type="PANTHER" id="PTHR43649">
    <property type="entry name" value="ARABINOSE-BINDING PROTEIN-RELATED"/>
    <property type="match status" value="1"/>
</dbReference>
<evidence type="ECO:0000313" key="7">
    <source>
        <dbReference type="Proteomes" id="UP000655589"/>
    </source>
</evidence>
<keyword evidence="2" id="KW-0732">Signal</keyword>
<dbReference type="RefSeq" id="WP_171104110.1">
    <property type="nucleotide sequence ID" value="NZ_BMPT01000018.1"/>
</dbReference>
<evidence type="ECO:0000313" key="6">
    <source>
        <dbReference type="EMBL" id="GGM38011.1"/>
    </source>
</evidence>
<dbReference type="Gene3D" id="3.40.190.10">
    <property type="entry name" value="Periplasmic binding protein-like II"/>
    <property type="match status" value="2"/>
</dbReference>
<reference evidence="6" key="1">
    <citation type="journal article" date="2014" name="Int. J. Syst. Evol. Microbiol.">
        <title>Complete genome sequence of Corynebacterium casei LMG S-19264T (=DSM 44701T), isolated from a smear-ripened cheese.</title>
        <authorList>
            <consortium name="US DOE Joint Genome Institute (JGI-PGF)"/>
            <person name="Walter F."/>
            <person name="Albersmeier A."/>
            <person name="Kalinowski J."/>
            <person name="Ruckert C."/>
        </authorList>
    </citation>
    <scope>NUCLEOTIDE SEQUENCE</scope>
    <source>
        <strain evidence="6">JCM 3051</strain>
    </source>
</reference>
<dbReference type="SUPFAM" id="SSF53850">
    <property type="entry name" value="Periplasmic binding protein-like II"/>
    <property type="match status" value="1"/>
</dbReference>
<evidence type="ECO:0008006" key="8">
    <source>
        <dbReference type="Google" id="ProtNLM"/>
    </source>
</evidence>
<reference evidence="6" key="2">
    <citation type="submission" date="2020-09" db="EMBL/GenBank/DDBJ databases">
        <authorList>
            <person name="Sun Q."/>
            <person name="Ohkuma M."/>
        </authorList>
    </citation>
    <scope>NUCLEOTIDE SEQUENCE</scope>
    <source>
        <strain evidence="6">JCM 3051</strain>
    </source>
</reference>
<dbReference type="Proteomes" id="UP000655589">
    <property type="component" value="Unassembled WGS sequence"/>
</dbReference>